<reference evidence="2" key="1">
    <citation type="journal article" date="2019" name="Int. J. Syst. Evol. Microbiol.">
        <title>The Global Catalogue of Microorganisms (GCM) 10K type strain sequencing project: providing services to taxonomists for standard genome sequencing and annotation.</title>
        <authorList>
            <consortium name="The Broad Institute Genomics Platform"/>
            <consortium name="The Broad Institute Genome Sequencing Center for Infectious Disease"/>
            <person name="Wu L."/>
            <person name="Ma J."/>
        </authorList>
    </citation>
    <scope>NUCLEOTIDE SEQUENCE [LARGE SCALE GENOMIC DNA]</scope>
    <source>
        <strain evidence="2">KCTC 12848</strain>
    </source>
</reference>
<sequence>MRAANRVLLIDVDGVVGPDAPRPELVRERVAAVLRAAGPVHHALACYTGEPVGLDELGSALAELGVPSRAVPPGRGAVAGALLAHARYAHGQGCRAFALAADHHGVMPVDVVDGHDRDRVAVVRAVRTALAAAVAAALGRTLGEQVSRSARKHLRKSS</sequence>
<dbReference type="Proteomes" id="UP001595833">
    <property type="component" value="Unassembled WGS sequence"/>
</dbReference>
<comment type="caution">
    <text evidence="1">The sequence shown here is derived from an EMBL/GenBank/DDBJ whole genome shotgun (WGS) entry which is preliminary data.</text>
</comment>
<protein>
    <submittedName>
        <fullName evidence="1">Uncharacterized protein</fullName>
    </submittedName>
</protein>
<organism evidence="1 2">
    <name type="scientific">Saccharothrix xinjiangensis</name>
    <dbReference type="NCBI Taxonomy" id="204798"/>
    <lineage>
        <taxon>Bacteria</taxon>
        <taxon>Bacillati</taxon>
        <taxon>Actinomycetota</taxon>
        <taxon>Actinomycetes</taxon>
        <taxon>Pseudonocardiales</taxon>
        <taxon>Pseudonocardiaceae</taxon>
        <taxon>Saccharothrix</taxon>
    </lineage>
</organism>
<name>A0ABV9Y621_9PSEU</name>
<evidence type="ECO:0000313" key="1">
    <source>
        <dbReference type="EMBL" id="MFC5057087.1"/>
    </source>
</evidence>
<dbReference type="EMBL" id="JBHSJB010000025">
    <property type="protein sequence ID" value="MFC5057087.1"/>
    <property type="molecule type" value="Genomic_DNA"/>
</dbReference>
<keyword evidence="2" id="KW-1185">Reference proteome</keyword>
<gene>
    <name evidence="1" type="ORF">ACFPFM_25495</name>
</gene>
<dbReference type="RefSeq" id="WP_344039005.1">
    <property type="nucleotide sequence ID" value="NZ_BAAAKE010000014.1"/>
</dbReference>
<proteinExistence type="predicted"/>
<accession>A0ABV9Y621</accession>
<evidence type="ECO:0000313" key="2">
    <source>
        <dbReference type="Proteomes" id="UP001595833"/>
    </source>
</evidence>